<reference evidence="5" key="1">
    <citation type="submission" date="2022-05" db="EMBL/GenBank/DDBJ databases">
        <title>Schlegelella sp. nov., isolated from mangrove soil.</title>
        <authorList>
            <person name="Liu Y."/>
            <person name="Ge X."/>
            <person name="Liu W."/>
        </authorList>
    </citation>
    <scope>NUCLEOTIDE SEQUENCE</scope>
    <source>
        <strain evidence="5">S2-27</strain>
    </source>
</reference>
<dbReference type="PANTHER" id="PTHR32309:SF13">
    <property type="entry name" value="FERRIC ENTEROBACTIN TRANSPORT PROTEIN FEPE"/>
    <property type="match status" value="1"/>
</dbReference>
<dbReference type="NCBIfam" id="TIGR03007">
    <property type="entry name" value="pepcterm_ChnLen"/>
    <property type="match status" value="1"/>
</dbReference>
<keyword evidence="3" id="KW-1133">Transmembrane helix</keyword>
<name>A0ABT0YNU0_9BURK</name>
<feature type="transmembrane region" description="Helical" evidence="3">
    <location>
        <begin position="475"/>
        <end position="499"/>
    </location>
</feature>
<feature type="domain" description="Tyrosine-protein kinase G-rich" evidence="4">
    <location>
        <begin position="354"/>
        <end position="433"/>
    </location>
</feature>
<feature type="coiled-coil region" evidence="1">
    <location>
        <begin position="312"/>
        <end position="377"/>
    </location>
</feature>
<dbReference type="RefSeq" id="WP_251778875.1">
    <property type="nucleotide sequence ID" value="NZ_JAMKFE010000006.1"/>
</dbReference>
<protein>
    <submittedName>
        <fullName evidence="5">Chain length-determining protein</fullName>
    </submittedName>
</protein>
<dbReference type="Gene3D" id="6.10.140.130">
    <property type="match status" value="1"/>
</dbReference>
<evidence type="ECO:0000256" key="2">
    <source>
        <dbReference type="SAM" id="MobiDB-lite"/>
    </source>
</evidence>
<accession>A0ABT0YNU0</accession>
<proteinExistence type="predicted"/>
<evidence type="ECO:0000256" key="1">
    <source>
        <dbReference type="SAM" id="Coils"/>
    </source>
</evidence>
<comment type="caution">
    <text evidence="5">The sequence shown here is derived from an EMBL/GenBank/DDBJ whole genome shotgun (WGS) entry which is preliminary data.</text>
</comment>
<evidence type="ECO:0000256" key="3">
    <source>
        <dbReference type="SAM" id="Phobius"/>
    </source>
</evidence>
<keyword evidence="1" id="KW-0175">Coiled coil</keyword>
<evidence type="ECO:0000313" key="5">
    <source>
        <dbReference type="EMBL" id="MCM5680323.1"/>
    </source>
</evidence>
<keyword evidence="3" id="KW-0472">Membrane</keyword>
<gene>
    <name evidence="5" type="ORF">M8A51_12365</name>
</gene>
<dbReference type="PANTHER" id="PTHR32309">
    <property type="entry name" value="TYROSINE-PROTEIN KINASE"/>
    <property type="match status" value="1"/>
</dbReference>
<dbReference type="InterPro" id="IPR014345">
    <property type="entry name" value="XrtA_polysacc_chain"/>
</dbReference>
<evidence type="ECO:0000313" key="6">
    <source>
        <dbReference type="Proteomes" id="UP001165541"/>
    </source>
</evidence>
<dbReference type="Pfam" id="PF13807">
    <property type="entry name" value="GNVR"/>
    <property type="match status" value="1"/>
</dbReference>
<keyword evidence="6" id="KW-1185">Reference proteome</keyword>
<dbReference type="InterPro" id="IPR050445">
    <property type="entry name" value="Bact_polysacc_biosynth/exp"/>
</dbReference>
<keyword evidence="3" id="KW-0812">Transmembrane</keyword>
<dbReference type="InterPro" id="IPR032807">
    <property type="entry name" value="GNVR"/>
</dbReference>
<feature type="transmembrane region" description="Helical" evidence="3">
    <location>
        <begin position="415"/>
        <end position="436"/>
    </location>
</feature>
<sequence>MLRGVWRRRWAGLAAACVVALLGAVGVALMEDRYEATSRVYVDTQSVLKPLMAGLAFQPDIDQQVRMLARTLVSRPNVERLMDMPEIALSPADPREREKALMKLMDKIKVTPSGGGNLYTISYRDTDPKRARRLVEGLVNLFMESSIGSKTRDSREAGRFIDEQIAEYEQKLVESENRLKDFKLRNFGVSGVSNQDYFARISELSDQVGRLRIELSAAEQSRDALRRELSSEEPQLPPESLPTNGMLPISEIDARLQAQKRQLDELLRRYTDEHPDVVATRRTIAQIEEQKRREASMRGDGKGRGAATNPVFQRIRMSLAEAEANVASLRTRLQAQQARLDQIRALATRIPQVEAELAQLNRDYDVIRKNYEQLVARREAASLGVKIDQTSQLADFRLVEPASVSPTPVFPNRKVLAVLAVLAAVGCGIAAAFGLSQLSPSFDNERSLRELTGRPVLGTISMVLSTSMRVQERRAWLGFTGAFGLFLAANAAWLAWVAIQGRL</sequence>
<organism evidence="5 6">
    <name type="scientific">Caldimonas mangrovi</name>
    <dbReference type="NCBI Taxonomy" id="2944811"/>
    <lineage>
        <taxon>Bacteria</taxon>
        <taxon>Pseudomonadati</taxon>
        <taxon>Pseudomonadota</taxon>
        <taxon>Betaproteobacteria</taxon>
        <taxon>Burkholderiales</taxon>
        <taxon>Sphaerotilaceae</taxon>
        <taxon>Caldimonas</taxon>
    </lineage>
</organism>
<feature type="region of interest" description="Disordered" evidence="2">
    <location>
        <begin position="224"/>
        <end position="245"/>
    </location>
</feature>
<dbReference type="Proteomes" id="UP001165541">
    <property type="component" value="Unassembled WGS sequence"/>
</dbReference>
<evidence type="ECO:0000259" key="4">
    <source>
        <dbReference type="Pfam" id="PF13807"/>
    </source>
</evidence>
<dbReference type="EMBL" id="JAMKFE010000006">
    <property type="protein sequence ID" value="MCM5680323.1"/>
    <property type="molecule type" value="Genomic_DNA"/>
</dbReference>